<feature type="compositionally biased region" description="Basic and acidic residues" evidence="1">
    <location>
        <begin position="70"/>
        <end position="86"/>
    </location>
</feature>
<reference evidence="3" key="1">
    <citation type="submission" date="2022-07" db="EMBL/GenBank/DDBJ databases">
        <title>Fungi with potential for degradation of polypropylene.</title>
        <authorList>
            <person name="Gostincar C."/>
        </authorList>
    </citation>
    <scope>NUCLEOTIDE SEQUENCE</scope>
    <source>
        <strain evidence="3">EXF-13287</strain>
    </source>
</reference>
<feature type="region of interest" description="Disordered" evidence="1">
    <location>
        <begin position="342"/>
        <end position="431"/>
    </location>
</feature>
<keyword evidence="2" id="KW-0472">Membrane</keyword>
<evidence type="ECO:0000313" key="3">
    <source>
        <dbReference type="EMBL" id="KAJ9129803.1"/>
    </source>
</evidence>
<evidence type="ECO:0000256" key="2">
    <source>
        <dbReference type="SAM" id="Phobius"/>
    </source>
</evidence>
<evidence type="ECO:0008006" key="5">
    <source>
        <dbReference type="Google" id="ProtNLM"/>
    </source>
</evidence>
<dbReference type="Proteomes" id="UP001174691">
    <property type="component" value="Unassembled WGS sequence"/>
</dbReference>
<keyword evidence="2" id="KW-0812">Transmembrane</keyword>
<sequence length="431" mass="48148">MLRQSSPLLRLPARALLNGKPVTISTASFHRLSPSNGVLRKLRPSTLPRASTIVLRAQYASKPYIPPSEIKKAEKEAAERKLEAHPESVTSTSTTAGALLPDTEPSEGTKVTKEDKDEVATSLKQDINTVVETVALTSVPPAYYRLGLAGTVPYVFTSLSTVYLSWNLNTMWPTDNQLLNSFMVSNDTAREFLQHLEPIQLGYGAVIISFLGAIHWGLELAEKSPLQPRTNFRYAMGVLAPALAWPTLLLPVEWALTGQFAAFVALYFADARATTLGWAPAWYGTYRWVLTAIVGGAIVVSLIGRFKVGEEGKALSSEGLRETLRKSTANAEPYVNWAKKEEEEKKRVREQKKKEEEQKKKEEERKKKEEAEKKLKEKEEGENGGKKKKDGKDEGKDKSKEKEDEGKDKSREQEGKKDEGEDKEKEKEKKD</sequence>
<dbReference type="EMBL" id="JANBVN010000304">
    <property type="protein sequence ID" value="KAJ9129803.1"/>
    <property type="molecule type" value="Genomic_DNA"/>
</dbReference>
<comment type="caution">
    <text evidence="3">The sequence shown here is derived from an EMBL/GenBank/DDBJ whole genome shotgun (WGS) entry which is preliminary data.</text>
</comment>
<proteinExistence type="predicted"/>
<evidence type="ECO:0000313" key="4">
    <source>
        <dbReference type="Proteomes" id="UP001174691"/>
    </source>
</evidence>
<accession>A0AA38R1C6</accession>
<dbReference type="Pfam" id="PF11911">
    <property type="entry name" value="DUF3429"/>
    <property type="match status" value="1"/>
</dbReference>
<feature type="transmembrane region" description="Helical" evidence="2">
    <location>
        <begin position="201"/>
        <end position="221"/>
    </location>
</feature>
<keyword evidence="4" id="KW-1185">Reference proteome</keyword>
<dbReference type="AlphaFoldDB" id="A0AA38R1C6"/>
<feature type="region of interest" description="Disordered" evidence="1">
    <location>
        <begin position="70"/>
        <end position="115"/>
    </location>
</feature>
<protein>
    <recommendedName>
        <fullName evidence="5">Mitochondrial inner membrane protein 1</fullName>
    </recommendedName>
</protein>
<feature type="transmembrane region" description="Helical" evidence="2">
    <location>
        <begin position="288"/>
        <end position="306"/>
    </location>
</feature>
<dbReference type="PANTHER" id="PTHR15887:SF1">
    <property type="entry name" value="TRANSMEMBRANE PROTEIN 69"/>
    <property type="match status" value="1"/>
</dbReference>
<keyword evidence="2" id="KW-1133">Transmembrane helix</keyword>
<name>A0AA38R1C6_9PEZI</name>
<dbReference type="PANTHER" id="PTHR15887">
    <property type="entry name" value="TRANSMEMBRANE PROTEIN 69"/>
    <property type="match status" value="1"/>
</dbReference>
<gene>
    <name evidence="3" type="ORF">NKR19_g10187</name>
</gene>
<feature type="transmembrane region" description="Helical" evidence="2">
    <location>
        <begin position="242"/>
        <end position="268"/>
    </location>
</feature>
<evidence type="ECO:0000256" key="1">
    <source>
        <dbReference type="SAM" id="MobiDB-lite"/>
    </source>
</evidence>
<dbReference type="InterPro" id="IPR021836">
    <property type="entry name" value="DUF3429"/>
</dbReference>
<organism evidence="3 4">
    <name type="scientific">Coniochaeta hoffmannii</name>
    <dbReference type="NCBI Taxonomy" id="91930"/>
    <lineage>
        <taxon>Eukaryota</taxon>
        <taxon>Fungi</taxon>
        <taxon>Dikarya</taxon>
        <taxon>Ascomycota</taxon>
        <taxon>Pezizomycotina</taxon>
        <taxon>Sordariomycetes</taxon>
        <taxon>Sordariomycetidae</taxon>
        <taxon>Coniochaetales</taxon>
        <taxon>Coniochaetaceae</taxon>
        <taxon>Coniochaeta</taxon>
    </lineage>
</organism>